<organism evidence="1">
    <name type="scientific">Arundo donax</name>
    <name type="common">Giant reed</name>
    <name type="synonym">Donax arundinaceus</name>
    <dbReference type="NCBI Taxonomy" id="35708"/>
    <lineage>
        <taxon>Eukaryota</taxon>
        <taxon>Viridiplantae</taxon>
        <taxon>Streptophyta</taxon>
        <taxon>Embryophyta</taxon>
        <taxon>Tracheophyta</taxon>
        <taxon>Spermatophyta</taxon>
        <taxon>Magnoliopsida</taxon>
        <taxon>Liliopsida</taxon>
        <taxon>Poales</taxon>
        <taxon>Poaceae</taxon>
        <taxon>PACMAD clade</taxon>
        <taxon>Arundinoideae</taxon>
        <taxon>Arundineae</taxon>
        <taxon>Arundo</taxon>
    </lineage>
</organism>
<sequence>MTFGIFFPNYNSIIHICDCTPFMSGAFCDHAFNSFPQKNTQFVFA</sequence>
<dbReference type="EMBL" id="GBRH01184135">
    <property type="protein sequence ID" value="JAE13761.1"/>
    <property type="molecule type" value="Transcribed_RNA"/>
</dbReference>
<name>A0A0A9FTV6_ARUDO</name>
<proteinExistence type="predicted"/>
<reference evidence="1" key="2">
    <citation type="journal article" date="2015" name="Data Brief">
        <title>Shoot transcriptome of the giant reed, Arundo donax.</title>
        <authorList>
            <person name="Barrero R.A."/>
            <person name="Guerrero F.D."/>
            <person name="Moolhuijzen P."/>
            <person name="Goolsby J.A."/>
            <person name="Tidwell J."/>
            <person name="Bellgard S.E."/>
            <person name="Bellgard M.I."/>
        </authorList>
    </citation>
    <scope>NUCLEOTIDE SEQUENCE</scope>
    <source>
        <tissue evidence="1">Shoot tissue taken approximately 20 cm above the soil surface</tissue>
    </source>
</reference>
<reference evidence="1" key="1">
    <citation type="submission" date="2014-09" db="EMBL/GenBank/DDBJ databases">
        <authorList>
            <person name="Magalhaes I.L.F."/>
            <person name="Oliveira U."/>
            <person name="Santos F.R."/>
            <person name="Vidigal T.H.D.A."/>
            <person name="Brescovit A.D."/>
            <person name="Santos A.J."/>
        </authorList>
    </citation>
    <scope>NUCLEOTIDE SEQUENCE</scope>
    <source>
        <tissue evidence="1">Shoot tissue taken approximately 20 cm above the soil surface</tissue>
    </source>
</reference>
<evidence type="ECO:0000313" key="1">
    <source>
        <dbReference type="EMBL" id="JAE13761.1"/>
    </source>
</evidence>
<accession>A0A0A9FTV6</accession>
<protein>
    <submittedName>
        <fullName evidence="1">Uncharacterized protein</fullName>
    </submittedName>
</protein>
<dbReference type="AlphaFoldDB" id="A0A0A9FTV6"/>